<evidence type="ECO:0000313" key="1">
    <source>
        <dbReference type="EMBL" id="KKY01247.1"/>
    </source>
</evidence>
<name>A0A0M3DIM8_9FIRM</name>
<dbReference type="Proteomes" id="UP000034407">
    <property type="component" value="Unassembled WGS sequence"/>
</dbReference>
<sequence length="114" mass="12778">MEVKLETTCDQKIFLTAPTCTELMELPMLGAYKGSWGLLSWDIDVNIAELKFKVAVALYGIRIVNVDLSPQNPKIDIGFSDILDAELGLDVNSKEIYIDGTLLGHKTRIVLFRY</sequence>
<protein>
    <submittedName>
        <fullName evidence="1">Uncharacterized protein</fullName>
    </submittedName>
</protein>
<comment type="caution">
    <text evidence="1">The sequence shown here is derived from an EMBL/GenBank/DDBJ whole genome shotgun (WGS) entry which is preliminary data.</text>
</comment>
<dbReference type="PATRIC" id="fig|1629550.3.peg.1390"/>
<organism evidence="1 2">
    <name type="scientific">Paraclostridium benzoelyticum</name>
    <dbReference type="NCBI Taxonomy" id="1629550"/>
    <lineage>
        <taxon>Bacteria</taxon>
        <taxon>Bacillati</taxon>
        <taxon>Bacillota</taxon>
        <taxon>Clostridia</taxon>
        <taxon>Peptostreptococcales</taxon>
        <taxon>Peptostreptococcaceae</taxon>
        <taxon>Paraclostridium</taxon>
    </lineage>
</organism>
<evidence type="ECO:0000313" key="2">
    <source>
        <dbReference type="Proteomes" id="UP000034407"/>
    </source>
</evidence>
<dbReference type="RefSeq" id="WP_046823086.1">
    <property type="nucleotide sequence ID" value="NZ_LBBT01000204.1"/>
</dbReference>
<reference evidence="1 2" key="1">
    <citation type="submission" date="2015-04" db="EMBL/GenBank/DDBJ databases">
        <title>Microcin producing Clostridium sp. JC272T.</title>
        <authorList>
            <person name="Jyothsna T."/>
            <person name="Sasikala C."/>
            <person name="Ramana C."/>
        </authorList>
    </citation>
    <scope>NUCLEOTIDE SEQUENCE [LARGE SCALE GENOMIC DNA]</scope>
    <source>
        <strain evidence="1 2">JC272</strain>
    </source>
</reference>
<gene>
    <name evidence="1" type="ORF">VN21_09710</name>
</gene>
<dbReference type="EMBL" id="LBBT01000204">
    <property type="protein sequence ID" value="KKY01247.1"/>
    <property type="molecule type" value="Genomic_DNA"/>
</dbReference>
<accession>A0A0M3DIM8</accession>
<proteinExistence type="predicted"/>
<keyword evidence="2" id="KW-1185">Reference proteome</keyword>
<dbReference type="AlphaFoldDB" id="A0A0M3DIM8"/>